<dbReference type="PROSITE" id="PS00138">
    <property type="entry name" value="SUBTILASE_SER"/>
    <property type="match status" value="1"/>
</dbReference>
<dbReference type="InterPro" id="IPR007280">
    <property type="entry name" value="Peptidase_C_arc/bac"/>
</dbReference>
<dbReference type="InterPro" id="IPR034193">
    <property type="entry name" value="PCSK9_ProteinaseK-like"/>
</dbReference>
<dbReference type="Proteomes" id="UP000663090">
    <property type="component" value="Chromosome"/>
</dbReference>
<organism evidence="11 12">
    <name type="scientific">Myxococcus landrumensis</name>
    <dbReference type="NCBI Taxonomy" id="2813577"/>
    <lineage>
        <taxon>Bacteria</taxon>
        <taxon>Pseudomonadati</taxon>
        <taxon>Myxococcota</taxon>
        <taxon>Myxococcia</taxon>
        <taxon>Myxococcales</taxon>
        <taxon>Cystobacterineae</taxon>
        <taxon>Myxococcaceae</taxon>
        <taxon>Myxococcus</taxon>
    </lineage>
</organism>
<feature type="domain" description="Peptidase C-terminal archaeal/bacterial" evidence="9">
    <location>
        <begin position="432"/>
        <end position="496"/>
    </location>
</feature>
<evidence type="ECO:0000259" key="10">
    <source>
        <dbReference type="Pfam" id="PF05922"/>
    </source>
</evidence>
<proteinExistence type="inferred from homology"/>
<dbReference type="InterPro" id="IPR010259">
    <property type="entry name" value="S8pro/Inhibitor_I9"/>
</dbReference>
<feature type="active site" description="Charge relay system" evidence="5">
    <location>
        <position position="355"/>
    </location>
</feature>
<evidence type="ECO:0000313" key="12">
    <source>
        <dbReference type="Proteomes" id="UP000663090"/>
    </source>
</evidence>
<feature type="domain" description="Inhibitor I9" evidence="10">
    <location>
        <begin position="70"/>
        <end position="115"/>
    </location>
</feature>
<dbReference type="PROSITE" id="PS00136">
    <property type="entry name" value="SUBTILASE_ASP"/>
    <property type="match status" value="1"/>
</dbReference>
<evidence type="ECO:0000256" key="3">
    <source>
        <dbReference type="ARBA" id="ARBA00022801"/>
    </source>
</evidence>
<dbReference type="SUPFAM" id="SSF54897">
    <property type="entry name" value="Protease propeptides/inhibitors"/>
    <property type="match status" value="1"/>
</dbReference>
<dbReference type="RefSeq" id="WP_206719552.1">
    <property type="nucleotide sequence ID" value="NZ_CP071091.1"/>
</dbReference>
<dbReference type="PROSITE" id="PS51892">
    <property type="entry name" value="SUBTILASE"/>
    <property type="match status" value="1"/>
</dbReference>
<evidence type="ECO:0000256" key="7">
    <source>
        <dbReference type="SAM" id="SignalP"/>
    </source>
</evidence>
<dbReference type="Gene3D" id="2.60.120.380">
    <property type="match status" value="1"/>
</dbReference>
<evidence type="ECO:0000256" key="2">
    <source>
        <dbReference type="ARBA" id="ARBA00022670"/>
    </source>
</evidence>
<accession>A0ABX7NK45</accession>
<dbReference type="SUPFAM" id="SSF52743">
    <property type="entry name" value="Subtilisin-like"/>
    <property type="match status" value="1"/>
</dbReference>
<dbReference type="Gene3D" id="3.40.50.200">
    <property type="entry name" value="Peptidase S8/S53 domain"/>
    <property type="match status" value="1"/>
</dbReference>
<dbReference type="Pfam" id="PF05922">
    <property type="entry name" value="Inhibitor_I9"/>
    <property type="match status" value="1"/>
</dbReference>
<evidence type="ECO:0000256" key="5">
    <source>
        <dbReference type="PROSITE-ProRule" id="PRU01240"/>
    </source>
</evidence>
<reference evidence="11 12" key="1">
    <citation type="submission" date="2021-02" db="EMBL/GenBank/DDBJ databases">
        <title>De Novo genome assembly of isolated myxobacteria.</title>
        <authorList>
            <person name="Stevens D.C."/>
        </authorList>
    </citation>
    <scope>NUCLEOTIDE SEQUENCE [LARGE SCALE GENOMIC DNA]</scope>
    <source>
        <strain evidence="11 12">SCHIC003</strain>
    </source>
</reference>
<dbReference type="EMBL" id="CP071091">
    <property type="protein sequence ID" value="QSQ17935.1"/>
    <property type="molecule type" value="Genomic_DNA"/>
</dbReference>
<dbReference type="InterPro" id="IPR000209">
    <property type="entry name" value="Peptidase_S8/S53_dom"/>
</dbReference>
<name>A0ABX7NK45_9BACT</name>
<gene>
    <name evidence="11" type="ORF">JY572_18705</name>
</gene>
<dbReference type="Pfam" id="PF00082">
    <property type="entry name" value="Peptidase_S8"/>
    <property type="match status" value="1"/>
</dbReference>
<sequence>MRSVKSLSRCITLGLILASVGVLAAPPQKSGPGRLMRADNPVTGEYLVVLKEKPGRGLSSMTAKAGALARQYGARVLTTHETAFRGFLVSASEEQAQALAEAPQVEYVLENGIVQPSGIQSPADWNLDRIDQETLPLDNSYLAEDATGVNVYIIDSGIRASHLEFEGRAQLEFNAVLDQPGNDVTGHGTAVAGIIGGKTHGIAKKVNLLAVKAFNEFGTTVDRLVTALEWVANNARTPAIVNLSFTASSEIPAIDAAVDVVAMNPGLVVVIAAGNANIDACGCSPARLQPDAVHPFRTRIITVGAIDESQTRWVGMTNASNKGGCLDLWAPGANLRSVSSTSDTDSTFFPLEGTSFAAPHVSGVAAVLLANGVAPADIPARLINDASVGQVQLDFGDTSSPNLLLYKRPHATPLVNGTGVSVSDVAGGRQNFKLDVPAGRPSVTFSISGGTGDADLYIRHGKFPELHAYQCRPLRKGNNETCVVNNPAGGTWLIQLGAFSTYATTLKGQY</sequence>
<keyword evidence="12" id="KW-1185">Reference proteome</keyword>
<comment type="similarity">
    <text evidence="1 5 6">Belongs to the peptidase S8 family.</text>
</comment>
<feature type="active site" description="Charge relay system" evidence="5">
    <location>
        <position position="155"/>
    </location>
</feature>
<evidence type="ECO:0000259" key="8">
    <source>
        <dbReference type="Pfam" id="PF00082"/>
    </source>
</evidence>
<dbReference type="InterPro" id="IPR036852">
    <property type="entry name" value="Peptidase_S8/S53_dom_sf"/>
</dbReference>
<dbReference type="InterPro" id="IPR037045">
    <property type="entry name" value="S8pro/Inhibitor_I9_sf"/>
</dbReference>
<dbReference type="PRINTS" id="PR00723">
    <property type="entry name" value="SUBTILISIN"/>
</dbReference>
<evidence type="ECO:0000256" key="6">
    <source>
        <dbReference type="RuleBase" id="RU003355"/>
    </source>
</evidence>
<evidence type="ECO:0000259" key="9">
    <source>
        <dbReference type="Pfam" id="PF04151"/>
    </source>
</evidence>
<dbReference type="PANTHER" id="PTHR43806">
    <property type="entry name" value="PEPTIDASE S8"/>
    <property type="match status" value="1"/>
</dbReference>
<dbReference type="InterPro" id="IPR023828">
    <property type="entry name" value="Peptidase_S8_Ser-AS"/>
</dbReference>
<feature type="active site" description="Charge relay system" evidence="5">
    <location>
        <position position="187"/>
    </location>
</feature>
<keyword evidence="2 5" id="KW-0645">Protease</keyword>
<evidence type="ECO:0000313" key="11">
    <source>
        <dbReference type="EMBL" id="QSQ17935.1"/>
    </source>
</evidence>
<feature type="chain" id="PRO_5045226410" evidence="7">
    <location>
        <begin position="25"/>
        <end position="510"/>
    </location>
</feature>
<feature type="signal peptide" evidence="7">
    <location>
        <begin position="1"/>
        <end position="24"/>
    </location>
</feature>
<evidence type="ECO:0000256" key="1">
    <source>
        <dbReference type="ARBA" id="ARBA00011073"/>
    </source>
</evidence>
<protein>
    <submittedName>
        <fullName evidence="11">S8 family peptidase</fullName>
    </submittedName>
</protein>
<dbReference type="PROSITE" id="PS00137">
    <property type="entry name" value="SUBTILASE_HIS"/>
    <property type="match status" value="1"/>
</dbReference>
<keyword evidence="7" id="KW-0732">Signal</keyword>
<dbReference type="Pfam" id="PF04151">
    <property type="entry name" value="PPC"/>
    <property type="match status" value="1"/>
</dbReference>
<evidence type="ECO:0000256" key="4">
    <source>
        <dbReference type="ARBA" id="ARBA00022825"/>
    </source>
</evidence>
<dbReference type="InterPro" id="IPR022398">
    <property type="entry name" value="Peptidase_S8_His-AS"/>
</dbReference>
<dbReference type="InterPro" id="IPR023827">
    <property type="entry name" value="Peptidase_S8_Asp-AS"/>
</dbReference>
<dbReference type="InterPro" id="IPR050131">
    <property type="entry name" value="Peptidase_S8_subtilisin-like"/>
</dbReference>
<keyword evidence="3 5" id="KW-0378">Hydrolase</keyword>
<dbReference type="Gene3D" id="3.30.70.80">
    <property type="entry name" value="Peptidase S8 propeptide/proteinase inhibitor I9"/>
    <property type="match status" value="1"/>
</dbReference>
<dbReference type="InterPro" id="IPR015500">
    <property type="entry name" value="Peptidase_S8_subtilisin-rel"/>
</dbReference>
<keyword evidence="4 5" id="KW-0720">Serine protease</keyword>
<dbReference type="CDD" id="cd04077">
    <property type="entry name" value="Peptidases_S8_PCSK9_ProteinaseK_like"/>
    <property type="match status" value="1"/>
</dbReference>
<dbReference type="PANTHER" id="PTHR43806:SF60">
    <property type="entry name" value="PROPROTEIN CONVERTASE SUBTILISIN_KEXIN TYPE 9"/>
    <property type="match status" value="1"/>
</dbReference>
<feature type="domain" description="Peptidase S8/S53" evidence="8">
    <location>
        <begin position="147"/>
        <end position="386"/>
    </location>
</feature>